<organism evidence="2 3">
    <name type="scientific">Hydnum rufescens UP504</name>
    <dbReference type="NCBI Taxonomy" id="1448309"/>
    <lineage>
        <taxon>Eukaryota</taxon>
        <taxon>Fungi</taxon>
        <taxon>Dikarya</taxon>
        <taxon>Basidiomycota</taxon>
        <taxon>Agaricomycotina</taxon>
        <taxon>Agaricomycetes</taxon>
        <taxon>Cantharellales</taxon>
        <taxon>Hydnaceae</taxon>
        <taxon>Hydnum</taxon>
    </lineage>
</organism>
<keyword evidence="1" id="KW-1133">Transmembrane helix</keyword>
<sequence length="312" mass="35487">MCPELAGHAILHPLFIKAIPAYPDGVVALHLCALSDNSPHPRAINHIPTSICTVPCDRMLRIMGQFLGVAMRFRPESRLEIWDWMTGQRMTVLDMKDGDNFPYRNCSVEFLCVAHRGVLEVYQIRITTTGALPIHTVSLCMLRLNLEQHHLTVRISGSPPLSQYTNHRNLSDYSRFPFTSSTLSGDDYYLTIRWGVNGPSVFAPRDTLAIPWKTWSKNVYFHNDLRRDYGIDPRTDYARLPCNKAGFMAWSDEDGTFPSCPSHLSKTWSLSLDDSPYAPHMVCNDEHVVFWGVHYLFIPPWCIAGLIFLTSS</sequence>
<keyword evidence="1" id="KW-0812">Transmembrane</keyword>
<proteinExistence type="predicted"/>
<dbReference type="OrthoDB" id="2745718at2759"/>
<keyword evidence="1" id="KW-0472">Membrane</keyword>
<evidence type="ECO:0000313" key="2">
    <source>
        <dbReference type="EMBL" id="KAF9513105.1"/>
    </source>
</evidence>
<reference evidence="2" key="1">
    <citation type="journal article" date="2020" name="Nat. Commun.">
        <title>Large-scale genome sequencing of mycorrhizal fungi provides insights into the early evolution of symbiotic traits.</title>
        <authorList>
            <person name="Miyauchi S."/>
            <person name="Kiss E."/>
            <person name="Kuo A."/>
            <person name="Drula E."/>
            <person name="Kohler A."/>
            <person name="Sanchez-Garcia M."/>
            <person name="Morin E."/>
            <person name="Andreopoulos B."/>
            <person name="Barry K.W."/>
            <person name="Bonito G."/>
            <person name="Buee M."/>
            <person name="Carver A."/>
            <person name="Chen C."/>
            <person name="Cichocki N."/>
            <person name="Clum A."/>
            <person name="Culley D."/>
            <person name="Crous P.W."/>
            <person name="Fauchery L."/>
            <person name="Girlanda M."/>
            <person name="Hayes R.D."/>
            <person name="Keri Z."/>
            <person name="LaButti K."/>
            <person name="Lipzen A."/>
            <person name="Lombard V."/>
            <person name="Magnuson J."/>
            <person name="Maillard F."/>
            <person name="Murat C."/>
            <person name="Nolan M."/>
            <person name="Ohm R.A."/>
            <person name="Pangilinan J."/>
            <person name="Pereira M.F."/>
            <person name="Perotto S."/>
            <person name="Peter M."/>
            <person name="Pfister S."/>
            <person name="Riley R."/>
            <person name="Sitrit Y."/>
            <person name="Stielow J.B."/>
            <person name="Szollosi G."/>
            <person name="Zifcakova L."/>
            <person name="Stursova M."/>
            <person name="Spatafora J.W."/>
            <person name="Tedersoo L."/>
            <person name="Vaario L.M."/>
            <person name="Yamada A."/>
            <person name="Yan M."/>
            <person name="Wang P."/>
            <person name="Xu J."/>
            <person name="Bruns T."/>
            <person name="Baldrian P."/>
            <person name="Vilgalys R."/>
            <person name="Dunand C."/>
            <person name="Henrissat B."/>
            <person name="Grigoriev I.V."/>
            <person name="Hibbett D."/>
            <person name="Nagy L.G."/>
            <person name="Martin F.M."/>
        </authorList>
    </citation>
    <scope>NUCLEOTIDE SEQUENCE</scope>
    <source>
        <strain evidence="2">UP504</strain>
    </source>
</reference>
<protein>
    <submittedName>
        <fullName evidence="2">Uncharacterized protein</fullName>
    </submittedName>
</protein>
<accession>A0A9P6AXD2</accession>
<dbReference type="Proteomes" id="UP000886523">
    <property type="component" value="Unassembled WGS sequence"/>
</dbReference>
<name>A0A9P6AXD2_9AGAM</name>
<comment type="caution">
    <text evidence="2">The sequence shown here is derived from an EMBL/GenBank/DDBJ whole genome shotgun (WGS) entry which is preliminary data.</text>
</comment>
<dbReference type="EMBL" id="MU128977">
    <property type="protein sequence ID" value="KAF9513105.1"/>
    <property type="molecule type" value="Genomic_DNA"/>
</dbReference>
<gene>
    <name evidence="2" type="ORF">BS47DRAFT_1485836</name>
</gene>
<evidence type="ECO:0000313" key="3">
    <source>
        <dbReference type="Proteomes" id="UP000886523"/>
    </source>
</evidence>
<dbReference type="AlphaFoldDB" id="A0A9P6AXD2"/>
<evidence type="ECO:0000256" key="1">
    <source>
        <dbReference type="SAM" id="Phobius"/>
    </source>
</evidence>
<keyword evidence="3" id="KW-1185">Reference proteome</keyword>
<feature type="transmembrane region" description="Helical" evidence="1">
    <location>
        <begin position="288"/>
        <end position="309"/>
    </location>
</feature>